<accession>A0A3G4ZQN5</accession>
<sequence>MSKKSRNGQTNQSNAKGIPYFNDTDLNGPNDIDASITDLLVILANKEKEEEHKKECKDKDHEQKEQKEKEKRKYKEDKSKVKEEKSRVREEKIDRLLFELEKILDHTKNNDDTQNDNINQNTDDDNKQNNNNDNNDDNQNNDDDQNNDDNQHNNDDDKKNDDRKNDDVVDTTVNETDDVMCFPTYRYIGTPNKSINNDGTVVYDPAGISPVTIKSLYGISQISGAPTGTGLIIGIVDAYTYANAASDLAVFSKQYSLPTPNLVVKTLGTTANTGWSLEQSLDIQWAHAIAPGATILLVQAASANMTDLLTAVKTAITAGANVISLSWGAGEASTQLSYDSNFISAVSNVVFVASAGDSPGVGYPSSSPNVLSVGGTTLTENTSTHPPTFTRNPETAWYNSSTSATGGGVSTIESIPSFQKNNLSSVIPSSGVVGLTTLNNKRGTPDVSFNADPNSGVSVYNTMYGPSTSSPWYTVGGTSFGAPAWAAIITLANQLRVAHKKTLLTNAVLQQGLYNLVNAKPNQSVYTYAQCFYDVTTVTGSPANGVGTAKLKSGTGYDLLTGLGTPNCQYLVPYLASL</sequence>
<evidence type="ECO:0000313" key="3">
    <source>
        <dbReference type="EMBL" id="AYV76301.1"/>
    </source>
</evidence>
<dbReference type="EMBL" id="MK071983">
    <property type="protein sequence ID" value="AYV76301.1"/>
    <property type="molecule type" value="Genomic_DNA"/>
</dbReference>
<feature type="region of interest" description="Disordered" evidence="1">
    <location>
        <begin position="107"/>
        <end position="171"/>
    </location>
</feature>
<proteinExistence type="predicted"/>
<feature type="region of interest" description="Disordered" evidence="1">
    <location>
        <begin position="48"/>
        <end position="89"/>
    </location>
</feature>
<dbReference type="GO" id="GO:0004252">
    <property type="term" value="F:serine-type endopeptidase activity"/>
    <property type="evidence" value="ECO:0007669"/>
    <property type="project" value="InterPro"/>
</dbReference>
<reference evidence="3" key="1">
    <citation type="submission" date="2018-10" db="EMBL/GenBank/DDBJ databases">
        <title>Hidden diversity of soil giant viruses.</title>
        <authorList>
            <person name="Schulz F."/>
            <person name="Alteio L."/>
            <person name="Goudeau D."/>
            <person name="Ryan E.M."/>
            <person name="Malmstrom R.R."/>
            <person name="Blanchard J."/>
            <person name="Woyke T."/>
        </authorList>
    </citation>
    <scope>NUCLEOTIDE SEQUENCE</scope>
    <source>
        <strain evidence="3">TEV1</strain>
    </source>
</reference>
<name>A0A3G4ZQN5_9VIRU</name>
<dbReference type="SUPFAM" id="SSF52743">
    <property type="entry name" value="Subtilisin-like"/>
    <property type="match status" value="1"/>
</dbReference>
<feature type="compositionally biased region" description="Basic and acidic residues" evidence="1">
    <location>
        <begin position="149"/>
        <end position="167"/>
    </location>
</feature>
<dbReference type="InterPro" id="IPR050819">
    <property type="entry name" value="Tripeptidyl-peptidase_I"/>
</dbReference>
<evidence type="ECO:0000259" key="2">
    <source>
        <dbReference type="PROSITE" id="PS51695"/>
    </source>
</evidence>
<feature type="region of interest" description="Disordered" evidence="1">
    <location>
        <begin position="1"/>
        <end position="32"/>
    </location>
</feature>
<gene>
    <name evidence="3" type="ORF">Terrestrivirus5_123</name>
</gene>
<dbReference type="PANTHER" id="PTHR14218">
    <property type="entry name" value="PROTEASE S8 TRIPEPTIDYL PEPTIDASE I CLN2"/>
    <property type="match status" value="1"/>
</dbReference>
<evidence type="ECO:0000256" key="1">
    <source>
        <dbReference type="SAM" id="MobiDB-lite"/>
    </source>
</evidence>
<dbReference type="PANTHER" id="PTHR14218:SF15">
    <property type="entry name" value="TRIPEPTIDYL-PEPTIDASE 1"/>
    <property type="match status" value="1"/>
</dbReference>
<dbReference type="InterPro" id="IPR036852">
    <property type="entry name" value="Peptidase_S8/S53_dom_sf"/>
</dbReference>
<dbReference type="Gene3D" id="3.40.50.200">
    <property type="entry name" value="Peptidase S8/S53 domain"/>
    <property type="match status" value="1"/>
</dbReference>
<dbReference type="PROSITE" id="PS51695">
    <property type="entry name" value="SEDOLISIN"/>
    <property type="match status" value="1"/>
</dbReference>
<feature type="compositionally biased region" description="Acidic residues" evidence="1">
    <location>
        <begin position="134"/>
        <end position="147"/>
    </location>
</feature>
<dbReference type="CDD" id="cd04056">
    <property type="entry name" value="Peptidases_S53"/>
    <property type="match status" value="1"/>
</dbReference>
<protein>
    <submittedName>
        <fullName evidence="3">Peptidase S8 and S53 subtilisin kexin sedolisin</fullName>
    </submittedName>
</protein>
<dbReference type="GO" id="GO:0006508">
    <property type="term" value="P:proteolysis"/>
    <property type="evidence" value="ECO:0007669"/>
    <property type="project" value="InterPro"/>
</dbReference>
<dbReference type="InterPro" id="IPR030400">
    <property type="entry name" value="Sedolisin_dom"/>
</dbReference>
<organism evidence="3">
    <name type="scientific">Terrestrivirus sp</name>
    <dbReference type="NCBI Taxonomy" id="2487775"/>
    <lineage>
        <taxon>Viruses</taxon>
        <taxon>Varidnaviria</taxon>
        <taxon>Bamfordvirae</taxon>
        <taxon>Nucleocytoviricota</taxon>
        <taxon>Megaviricetes</taxon>
        <taxon>Imitervirales</taxon>
        <taxon>Mimiviridae</taxon>
        <taxon>Klosneuvirinae</taxon>
    </lineage>
</organism>
<dbReference type="GO" id="GO:0008240">
    <property type="term" value="F:tripeptidyl-peptidase activity"/>
    <property type="evidence" value="ECO:0007669"/>
    <property type="project" value="TreeGrafter"/>
</dbReference>
<feature type="domain" description="Peptidase S53" evidence="2">
    <location>
        <begin position="207"/>
        <end position="578"/>
    </location>
</feature>